<protein>
    <recommendedName>
        <fullName evidence="4">Carbohydrate binding domain-containing protein</fullName>
    </recommendedName>
</protein>
<dbReference type="InParanoid" id="A0A146G6S2"/>
<evidence type="ECO:0000256" key="1">
    <source>
        <dbReference type="SAM" id="SignalP"/>
    </source>
</evidence>
<accession>A0A146G6S2</accession>
<dbReference type="STRING" id="690879.TSACC_21033"/>
<dbReference type="EMBL" id="BDCO01000002">
    <property type="protein sequence ID" value="GAT32634.1"/>
    <property type="molecule type" value="Genomic_DNA"/>
</dbReference>
<reference evidence="3" key="1">
    <citation type="journal article" date="2017" name="Genome Announc.">
        <title>Draft Genome Sequence of Terrimicrobium sacchariphilum NM-5T, a Facultative Anaerobic Soil Bacterium of the Class Spartobacteria.</title>
        <authorList>
            <person name="Qiu Y.L."/>
            <person name="Tourlousse D.M."/>
            <person name="Matsuura N."/>
            <person name="Ohashi A."/>
            <person name="Sekiguchi Y."/>
        </authorList>
    </citation>
    <scope>NUCLEOTIDE SEQUENCE [LARGE SCALE GENOMIC DNA]</scope>
    <source>
        <strain evidence="3">NM-5</strain>
    </source>
</reference>
<comment type="caution">
    <text evidence="2">The sequence shown here is derived from an EMBL/GenBank/DDBJ whole genome shotgun (WGS) entry which is preliminary data.</text>
</comment>
<evidence type="ECO:0000313" key="2">
    <source>
        <dbReference type="EMBL" id="GAT32634.1"/>
    </source>
</evidence>
<keyword evidence="3" id="KW-1185">Reference proteome</keyword>
<feature type="signal peptide" evidence="1">
    <location>
        <begin position="1"/>
        <end position="35"/>
    </location>
</feature>
<dbReference type="AlphaFoldDB" id="A0A146G6S2"/>
<dbReference type="Gene3D" id="2.60.120.260">
    <property type="entry name" value="Galactose-binding domain-like"/>
    <property type="match status" value="1"/>
</dbReference>
<evidence type="ECO:0008006" key="4">
    <source>
        <dbReference type="Google" id="ProtNLM"/>
    </source>
</evidence>
<dbReference type="Proteomes" id="UP000076023">
    <property type="component" value="Unassembled WGS sequence"/>
</dbReference>
<feature type="chain" id="PRO_5007524493" description="Carbohydrate binding domain-containing protein" evidence="1">
    <location>
        <begin position="36"/>
        <end position="215"/>
    </location>
</feature>
<evidence type="ECO:0000313" key="3">
    <source>
        <dbReference type="Proteomes" id="UP000076023"/>
    </source>
</evidence>
<keyword evidence="1" id="KW-0732">Signal</keyword>
<proteinExistence type="predicted"/>
<organism evidence="2 3">
    <name type="scientific">Terrimicrobium sacchariphilum</name>
    <dbReference type="NCBI Taxonomy" id="690879"/>
    <lineage>
        <taxon>Bacteria</taxon>
        <taxon>Pseudomonadati</taxon>
        <taxon>Verrucomicrobiota</taxon>
        <taxon>Terrimicrobiia</taxon>
        <taxon>Terrimicrobiales</taxon>
        <taxon>Terrimicrobiaceae</taxon>
        <taxon>Terrimicrobium</taxon>
    </lineage>
</organism>
<name>A0A146G6S2_TERSA</name>
<gene>
    <name evidence="2" type="ORF">TSACC_21033</name>
</gene>
<dbReference type="PROSITE" id="PS51257">
    <property type="entry name" value="PROKAR_LIPOPROTEIN"/>
    <property type="match status" value="1"/>
</dbReference>
<sequence>MICRVPLVILSFFPMKHLLPLSALVLACFSGSLRAADAPTLLAEYDFEKIPAYVPNWGAGLGSTYKPATGWKTPFKVSLDQDNPHSGDNSLRFELLEPSDKEKIVHSPAIKVEPADGERKVRVRLFVRSTGFGEKGAGIRILERDEAGASIRLLGGSKTLIPVPDSADWVELDAEGVLHSRTASISFMVVAYTEEAPATLWIDDVSIELVPAVTP</sequence>